<accession>C1H430</accession>
<name>C1H430_PARBA</name>
<keyword evidence="3" id="KW-1185">Reference proteome</keyword>
<dbReference type="EMBL" id="KN294005">
    <property type="protein sequence ID" value="EEH34474.2"/>
    <property type="molecule type" value="Genomic_DNA"/>
</dbReference>
<evidence type="ECO:0000256" key="1">
    <source>
        <dbReference type="SAM" id="MobiDB-lite"/>
    </source>
</evidence>
<feature type="compositionally biased region" description="Polar residues" evidence="1">
    <location>
        <begin position="198"/>
        <end position="210"/>
    </location>
</feature>
<dbReference type="GeneID" id="9095885"/>
<evidence type="ECO:0000313" key="3">
    <source>
        <dbReference type="Proteomes" id="UP000002059"/>
    </source>
</evidence>
<evidence type="ECO:0000313" key="2">
    <source>
        <dbReference type="EMBL" id="EEH34474.2"/>
    </source>
</evidence>
<protein>
    <submittedName>
        <fullName evidence="2">Uncharacterized protein</fullName>
    </submittedName>
</protein>
<dbReference type="KEGG" id="pbl:PAAG_05523"/>
<dbReference type="HOGENOM" id="CLU_1019756_0_0_1"/>
<feature type="region of interest" description="Disordered" evidence="1">
    <location>
        <begin position="185"/>
        <end position="213"/>
    </location>
</feature>
<reference evidence="2 3" key="1">
    <citation type="journal article" date="2011" name="PLoS Genet.">
        <title>Comparative genomic analysis of human fungal pathogens causing paracoccidioidomycosis.</title>
        <authorList>
            <person name="Desjardins C.A."/>
            <person name="Champion M.D."/>
            <person name="Holder J.W."/>
            <person name="Muszewska A."/>
            <person name="Goldberg J."/>
            <person name="Bailao A.M."/>
            <person name="Brigido M.M."/>
            <person name="Ferreira M.E."/>
            <person name="Garcia A.M."/>
            <person name="Grynberg M."/>
            <person name="Gujja S."/>
            <person name="Heiman D.I."/>
            <person name="Henn M.R."/>
            <person name="Kodira C.D."/>
            <person name="Leon-Narvaez H."/>
            <person name="Longo L.V."/>
            <person name="Ma L.J."/>
            <person name="Malavazi I."/>
            <person name="Matsuo A.L."/>
            <person name="Morais F.V."/>
            <person name="Pereira M."/>
            <person name="Rodriguez-Brito S."/>
            <person name="Sakthikumar S."/>
            <person name="Salem-Izacc S.M."/>
            <person name="Sykes S.M."/>
            <person name="Teixeira M.M."/>
            <person name="Vallejo M.C."/>
            <person name="Walter M.E."/>
            <person name="Yandava C."/>
            <person name="Young S."/>
            <person name="Zeng Q."/>
            <person name="Zucker J."/>
            <person name="Felipe M.S."/>
            <person name="Goldman G.H."/>
            <person name="Haas B.J."/>
            <person name="McEwen J.G."/>
            <person name="Nino-Vega G."/>
            <person name="Puccia R."/>
            <person name="San-Blas G."/>
            <person name="Soares C.M."/>
            <person name="Birren B.W."/>
            <person name="Cuomo C.A."/>
        </authorList>
    </citation>
    <scope>NUCLEOTIDE SEQUENCE [LARGE SCALE GENOMIC DNA]</scope>
    <source>
        <strain evidence="3">ATCC MYA-826 / Pb01</strain>
    </source>
</reference>
<organism evidence="2 3">
    <name type="scientific">Paracoccidioides lutzii (strain ATCC MYA-826 / Pb01)</name>
    <name type="common">Paracoccidioides brasiliensis</name>
    <dbReference type="NCBI Taxonomy" id="502779"/>
    <lineage>
        <taxon>Eukaryota</taxon>
        <taxon>Fungi</taxon>
        <taxon>Dikarya</taxon>
        <taxon>Ascomycota</taxon>
        <taxon>Pezizomycotina</taxon>
        <taxon>Eurotiomycetes</taxon>
        <taxon>Eurotiomycetidae</taxon>
        <taxon>Onygenales</taxon>
        <taxon>Ajellomycetaceae</taxon>
        <taxon>Paracoccidioides</taxon>
    </lineage>
</organism>
<dbReference type="Proteomes" id="UP000002059">
    <property type="component" value="Partially assembled WGS sequence"/>
</dbReference>
<dbReference type="VEuPathDB" id="FungiDB:PAAG_05523"/>
<gene>
    <name evidence="2" type="ORF">PAAG_05523</name>
</gene>
<dbReference type="RefSeq" id="XP_015699826.1">
    <property type="nucleotide sequence ID" value="XM_015845600.1"/>
</dbReference>
<sequence>MGIMKKKTRTREKHQGRPLMSIKILKCIKLLSSRRGANNRFFRHIVLSTGKENSFQPNIIARFYFSSRVQGTSDYPEGYLFLFLISVHQQGQRNSPCKRSGIAKQHHNLKKSGHEATILGSRKSAVTASKRNTLEIQTLFQRDEPKGFDPEKEFILRIASQHFRGTASIKPLDERRISDHRCSVSRFTNHQRHEKQTKSQSRNTKWQWQSRPPRRIHGRQLKERRAESRGDWDLILYPVTGRPFWKEVGYVLSDGELCQKQKKKKKKKKKDDD</sequence>
<dbReference type="AlphaFoldDB" id="C1H430"/>
<proteinExistence type="predicted"/>